<evidence type="ECO:0000256" key="10">
    <source>
        <dbReference type="ARBA" id="ARBA00030766"/>
    </source>
</evidence>
<evidence type="ECO:0000256" key="7">
    <source>
        <dbReference type="ARBA" id="ARBA00023187"/>
    </source>
</evidence>
<dbReference type="Gene3D" id="1.10.246.90">
    <property type="entry name" value="Nop domain"/>
    <property type="match status" value="1"/>
</dbReference>
<evidence type="ECO:0000256" key="4">
    <source>
        <dbReference type="ARBA" id="ARBA00022664"/>
    </source>
</evidence>
<keyword evidence="6" id="KW-0694">RNA-binding</keyword>
<dbReference type="SMART" id="SM00931">
    <property type="entry name" value="NOSIC"/>
    <property type="match status" value="1"/>
</dbReference>
<sequence length="476" mass="53127">MSLAQELLADLEEEGDDELEDLGVKKEEEDDFIDEITEEKPLIDTTKYERVTDVAKLTNSANYMELKAELNKYVEMEQVPKITIPIESDPQYILVVRFSELATEIDQEMNVIHKFVRDKYEKRFPELESLVQMPLDYINTVKLLGNDIDTNSRKELDIIMEACSMAEELYDQRMKMHMFVELRMSLIAPNLCRIVGAGTAAMIVSQCGGLTPVAKMPACNVLILGKQKKTLSGFSSSAILPHTGFIYHHPIVQSLQPDLRRKAARLIAAKCTLAARIDSIHSSMDGRIGEQLMQEVKLKLEKMQEPPPVKNRKPLPKPLDKASKKRGGKRVRKQKELLKATELRKKANRMNFGELQEDVMQDHIGFTMGQAKSSSLPVGSRIRAAVVDNKTRVKMSQKLQKTIEKTRQHGGVTSIAAKGHGTTQGSVAGTASAISFTPIHGLELVTPIQKEAGKASTYFQPSTNFIAPTGPALKKK</sequence>
<feature type="region of interest" description="Disordered" evidence="12">
    <location>
        <begin position="1"/>
        <end position="23"/>
    </location>
</feature>
<feature type="domain" description="Nop" evidence="13">
    <location>
        <begin position="187"/>
        <end position="305"/>
    </location>
</feature>
<evidence type="ECO:0000256" key="6">
    <source>
        <dbReference type="ARBA" id="ARBA00022884"/>
    </source>
</evidence>
<name>A0A915N588_MELJA</name>
<dbReference type="InterPro" id="IPR012976">
    <property type="entry name" value="NOSIC"/>
</dbReference>
<comment type="function">
    <text evidence="11">Involved in pre-mRNA splicing as component of the spliceosome. Required for the assembly of the U4/U5/U6 tri-snRNP complex, one of the building blocks of the spliceosome.</text>
</comment>
<dbReference type="SUPFAM" id="SSF89124">
    <property type="entry name" value="Nop domain"/>
    <property type="match status" value="1"/>
</dbReference>
<evidence type="ECO:0000256" key="2">
    <source>
        <dbReference type="ARBA" id="ARBA00005572"/>
    </source>
</evidence>
<dbReference type="InterPro" id="IPR036070">
    <property type="entry name" value="Nop_dom_sf"/>
</dbReference>
<dbReference type="Gene3D" id="1.10.287.4070">
    <property type="match status" value="2"/>
</dbReference>
<dbReference type="GO" id="GO:0003723">
    <property type="term" value="F:RNA binding"/>
    <property type="evidence" value="ECO:0007669"/>
    <property type="project" value="UniProtKB-KW"/>
</dbReference>
<dbReference type="InterPro" id="IPR019175">
    <property type="entry name" value="Prp31_C"/>
</dbReference>
<feature type="region of interest" description="Disordered" evidence="12">
    <location>
        <begin position="302"/>
        <end position="333"/>
    </location>
</feature>
<dbReference type="Pfam" id="PF09785">
    <property type="entry name" value="Prp31_C"/>
    <property type="match status" value="1"/>
</dbReference>
<evidence type="ECO:0000313" key="15">
    <source>
        <dbReference type="WBParaSite" id="scaffold71_cov156.g124"/>
    </source>
</evidence>
<dbReference type="WBParaSite" id="scaffold71_cov156.g124">
    <property type="protein sequence ID" value="scaffold71_cov156.g124"/>
    <property type="gene ID" value="scaffold71_cov156.g124"/>
</dbReference>
<dbReference type="GO" id="GO:0000244">
    <property type="term" value="P:spliceosomal tri-snRNP complex assembly"/>
    <property type="evidence" value="ECO:0007669"/>
    <property type="project" value="InterPro"/>
</dbReference>
<keyword evidence="5" id="KW-0747">Spliceosome</keyword>
<keyword evidence="4" id="KW-0507">mRNA processing</keyword>
<comment type="subcellular location">
    <subcellularLocation>
        <location evidence="1">Nucleus</location>
    </subcellularLocation>
</comment>
<reference evidence="15" key="1">
    <citation type="submission" date="2022-11" db="UniProtKB">
        <authorList>
            <consortium name="WormBaseParasite"/>
        </authorList>
    </citation>
    <scope>IDENTIFICATION</scope>
</reference>
<accession>A0A915N588</accession>
<protein>
    <recommendedName>
        <fullName evidence="3">U4/U6 small nuclear ribonucleoprotein Prp31</fullName>
    </recommendedName>
    <alternativeName>
        <fullName evidence="10">Pre-mRNA-processing factor 31</fullName>
    </alternativeName>
</protein>
<evidence type="ECO:0000256" key="12">
    <source>
        <dbReference type="SAM" id="MobiDB-lite"/>
    </source>
</evidence>
<organism evidence="14 15">
    <name type="scientific">Meloidogyne javanica</name>
    <name type="common">Root-knot nematode worm</name>
    <dbReference type="NCBI Taxonomy" id="6303"/>
    <lineage>
        <taxon>Eukaryota</taxon>
        <taxon>Metazoa</taxon>
        <taxon>Ecdysozoa</taxon>
        <taxon>Nematoda</taxon>
        <taxon>Chromadorea</taxon>
        <taxon>Rhabditida</taxon>
        <taxon>Tylenchina</taxon>
        <taxon>Tylenchomorpha</taxon>
        <taxon>Tylenchoidea</taxon>
        <taxon>Meloidogynidae</taxon>
        <taxon>Meloidogyninae</taxon>
        <taxon>Meloidogyne</taxon>
        <taxon>Meloidogyne incognita group</taxon>
    </lineage>
</organism>
<feature type="compositionally biased region" description="Acidic residues" evidence="12">
    <location>
        <begin position="9"/>
        <end position="21"/>
    </location>
</feature>
<keyword evidence="9" id="KW-0687">Ribonucleoprotein</keyword>
<evidence type="ECO:0000259" key="13">
    <source>
        <dbReference type="PROSITE" id="PS51358"/>
    </source>
</evidence>
<dbReference type="FunFam" id="1.10.246.90:FF:000002">
    <property type="entry name" value="U4/U6 small nuclear ribonucleoprotein Prp31"/>
    <property type="match status" value="1"/>
</dbReference>
<dbReference type="Proteomes" id="UP000887561">
    <property type="component" value="Unplaced"/>
</dbReference>
<dbReference type="InterPro" id="IPR042239">
    <property type="entry name" value="Nop_C"/>
</dbReference>
<dbReference type="PROSITE" id="PS51358">
    <property type="entry name" value="NOP"/>
    <property type="match status" value="1"/>
</dbReference>
<dbReference type="GO" id="GO:0046540">
    <property type="term" value="C:U4/U6 x U5 tri-snRNP complex"/>
    <property type="evidence" value="ECO:0007669"/>
    <property type="project" value="InterPro"/>
</dbReference>
<dbReference type="PANTHER" id="PTHR13904:SF0">
    <property type="entry name" value="U4_U6 SMALL NUCLEAR RIBONUCLEOPROTEIN PRP31"/>
    <property type="match status" value="1"/>
</dbReference>
<dbReference type="InterPro" id="IPR027105">
    <property type="entry name" value="Prp31"/>
</dbReference>
<evidence type="ECO:0000256" key="5">
    <source>
        <dbReference type="ARBA" id="ARBA00022728"/>
    </source>
</evidence>
<dbReference type="GO" id="GO:0071011">
    <property type="term" value="C:precatalytic spliceosome"/>
    <property type="evidence" value="ECO:0007669"/>
    <property type="project" value="TreeGrafter"/>
</dbReference>
<dbReference type="InterPro" id="IPR002687">
    <property type="entry name" value="Nop_dom"/>
</dbReference>
<evidence type="ECO:0000256" key="1">
    <source>
        <dbReference type="ARBA" id="ARBA00004123"/>
    </source>
</evidence>
<comment type="similarity">
    <text evidence="2">Belongs to the PRP31 family.</text>
</comment>
<keyword evidence="14" id="KW-1185">Reference proteome</keyword>
<proteinExistence type="inferred from homology"/>
<evidence type="ECO:0000256" key="8">
    <source>
        <dbReference type="ARBA" id="ARBA00023242"/>
    </source>
</evidence>
<dbReference type="GO" id="GO:0005687">
    <property type="term" value="C:U4 snRNP"/>
    <property type="evidence" value="ECO:0007669"/>
    <property type="project" value="TreeGrafter"/>
</dbReference>
<dbReference type="AlphaFoldDB" id="A0A915N588"/>
<keyword evidence="7" id="KW-0508">mRNA splicing</keyword>
<evidence type="ECO:0000256" key="11">
    <source>
        <dbReference type="ARBA" id="ARBA00045397"/>
    </source>
</evidence>
<evidence type="ECO:0000256" key="9">
    <source>
        <dbReference type="ARBA" id="ARBA00023274"/>
    </source>
</evidence>
<feature type="compositionally biased region" description="Basic residues" evidence="12">
    <location>
        <begin position="323"/>
        <end position="333"/>
    </location>
</feature>
<evidence type="ECO:0000256" key="3">
    <source>
        <dbReference type="ARBA" id="ARBA00013538"/>
    </source>
</evidence>
<keyword evidence="8" id="KW-0539">Nucleus</keyword>
<dbReference type="PANTHER" id="PTHR13904">
    <property type="entry name" value="PRE-MRNA SPLICING FACTOR PRP31"/>
    <property type="match status" value="1"/>
</dbReference>
<dbReference type="Pfam" id="PF01798">
    <property type="entry name" value="Nop"/>
    <property type="match status" value="2"/>
</dbReference>
<evidence type="ECO:0000313" key="14">
    <source>
        <dbReference type="Proteomes" id="UP000887561"/>
    </source>
</evidence>